<evidence type="ECO:0000256" key="1">
    <source>
        <dbReference type="SAM" id="MobiDB-lite"/>
    </source>
</evidence>
<reference evidence="2" key="1">
    <citation type="submission" date="2022-12" db="EMBL/GenBank/DDBJ databases">
        <authorList>
            <person name="Alioto T."/>
            <person name="Alioto T."/>
            <person name="Gomez Garrido J."/>
        </authorList>
    </citation>
    <scope>NUCLEOTIDE SEQUENCE</scope>
</reference>
<proteinExistence type="predicted"/>
<name>A0AA35LIX1_9SAUR</name>
<evidence type="ECO:0000313" key="2">
    <source>
        <dbReference type="EMBL" id="CAI5797087.1"/>
    </source>
</evidence>
<keyword evidence="3" id="KW-1185">Reference proteome</keyword>
<evidence type="ECO:0000313" key="3">
    <source>
        <dbReference type="Proteomes" id="UP001178461"/>
    </source>
</evidence>
<organism evidence="2 3">
    <name type="scientific">Podarcis lilfordi</name>
    <name type="common">Lilford's wall lizard</name>
    <dbReference type="NCBI Taxonomy" id="74358"/>
    <lineage>
        <taxon>Eukaryota</taxon>
        <taxon>Metazoa</taxon>
        <taxon>Chordata</taxon>
        <taxon>Craniata</taxon>
        <taxon>Vertebrata</taxon>
        <taxon>Euteleostomi</taxon>
        <taxon>Lepidosauria</taxon>
        <taxon>Squamata</taxon>
        <taxon>Bifurcata</taxon>
        <taxon>Unidentata</taxon>
        <taxon>Episquamata</taxon>
        <taxon>Laterata</taxon>
        <taxon>Lacertibaenia</taxon>
        <taxon>Lacertidae</taxon>
        <taxon>Podarcis</taxon>
    </lineage>
</organism>
<protein>
    <submittedName>
        <fullName evidence="2">Uncharacterized protein</fullName>
    </submittedName>
</protein>
<dbReference type="AlphaFoldDB" id="A0AA35LIX1"/>
<accession>A0AA35LIX1</accession>
<gene>
    <name evidence="2" type="ORF">PODLI_1B007684</name>
</gene>
<sequence length="61" mass="7100">MFGIEIQEAEAERRRENKSPLISQGGGRNFLYHELQATENKIRVIPKKTEAGRPTIRHFHL</sequence>
<dbReference type="Proteomes" id="UP001178461">
    <property type="component" value="Chromosome 17"/>
</dbReference>
<feature type="region of interest" description="Disordered" evidence="1">
    <location>
        <begin position="1"/>
        <end position="25"/>
    </location>
</feature>
<dbReference type="EMBL" id="OX395142">
    <property type="protein sequence ID" value="CAI5797087.1"/>
    <property type="molecule type" value="Genomic_DNA"/>
</dbReference>